<evidence type="ECO:0000313" key="5">
    <source>
        <dbReference type="Proteomes" id="UP000282876"/>
    </source>
</evidence>
<dbReference type="GO" id="GO:0051087">
    <property type="term" value="F:protein-folding chaperone binding"/>
    <property type="evidence" value="ECO:0007669"/>
    <property type="project" value="TreeGrafter"/>
</dbReference>
<dbReference type="CDD" id="cd06257">
    <property type="entry name" value="DnaJ"/>
    <property type="match status" value="1"/>
</dbReference>
<keyword evidence="2" id="KW-0472">Membrane</keyword>
<comment type="caution">
    <text evidence="4">The sequence shown here is derived from an EMBL/GenBank/DDBJ whole genome shotgun (WGS) entry which is preliminary data.</text>
</comment>
<keyword evidence="5" id="KW-1185">Reference proteome</keyword>
<proteinExistence type="predicted"/>
<dbReference type="Proteomes" id="UP000282876">
    <property type="component" value="Unassembled WGS sequence"/>
</dbReference>
<dbReference type="InterPro" id="IPR051948">
    <property type="entry name" value="Hsp70_co-chaperone_J-domain"/>
</dbReference>
<dbReference type="InterPro" id="IPR001623">
    <property type="entry name" value="DnaJ_domain"/>
</dbReference>
<dbReference type="OrthoDB" id="10250354at2759"/>
<organism evidence="4 5">
    <name type="scientific">Tubulinosema ratisbonensis</name>
    <dbReference type="NCBI Taxonomy" id="291195"/>
    <lineage>
        <taxon>Eukaryota</taxon>
        <taxon>Fungi</taxon>
        <taxon>Fungi incertae sedis</taxon>
        <taxon>Microsporidia</taxon>
        <taxon>Tubulinosematoidea</taxon>
        <taxon>Tubulinosematidae</taxon>
        <taxon>Tubulinosema</taxon>
    </lineage>
</organism>
<reference evidence="4 5" key="1">
    <citation type="submission" date="2018-10" db="EMBL/GenBank/DDBJ databases">
        <title>Draft genome sequence of the microsporidian Tubulinosema ratisbonensis.</title>
        <authorList>
            <person name="Polonais V."/>
            <person name="Peyretaillade E."/>
            <person name="Niehus S."/>
            <person name="Wawrzyniak I."/>
            <person name="Franchet A."/>
            <person name="Gaspin C."/>
            <person name="Reichstadt M."/>
            <person name="Belser C."/>
            <person name="Labadie K."/>
            <person name="Delbac F."/>
            <person name="Ferrandon D."/>
        </authorList>
    </citation>
    <scope>NUCLEOTIDE SEQUENCE [LARGE SCALE GENOMIC DNA]</scope>
    <source>
        <strain evidence="4 5">Franzen</strain>
    </source>
</reference>
<dbReference type="PROSITE" id="PS50076">
    <property type="entry name" value="DNAJ_2"/>
    <property type="match status" value="1"/>
</dbReference>
<evidence type="ECO:0000313" key="4">
    <source>
        <dbReference type="EMBL" id="RVD91715.1"/>
    </source>
</evidence>
<keyword evidence="2" id="KW-1133">Transmembrane helix</keyword>
<dbReference type="GO" id="GO:0036503">
    <property type="term" value="P:ERAD pathway"/>
    <property type="evidence" value="ECO:0007669"/>
    <property type="project" value="TreeGrafter"/>
</dbReference>
<evidence type="ECO:0000259" key="3">
    <source>
        <dbReference type="PROSITE" id="PS50076"/>
    </source>
</evidence>
<dbReference type="AlphaFoldDB" id="A0A437AKJ3"/>
<dbReference type="PRINTS" id="PR00625">
    <property type="entry name" value="JDOMAIN"/>
</dbReference>
<dbReference type="SUPFAM" id="SSF46565">
    <property type="entry name" value="Chaperone J-domain"/>
    <property type="match status" value="1"/>
</dbReference>
<dbReference type="InterPro" id="IPR036869">
    <property type="entry name" value="J_dom_sf"/>
</dbReference>
<dbReference type="Gene3D" id="1.10.287.110">
    <property type="entry name" value="DnaJ domain"/>
    <property type="match status" value="1"/>
</dbReference>
<dbReference type="PANTHER" id="PTHR44360:SF1">
    <property type="entry name" value="DNAJ HOMOLOG SUBFAMILY B MEMBER 9"/>
    <property type="match status" value="1"/>
</dbReference>
<dbReference type="VEuPathDB" id="MicrosporidiaDB:TUBRATIS_18230"/>
<dbReference type="STRING" id="291195.A0A437AKJ3"/>
<gene>
    <name evidence="4" type="ORF">TUBRATIS_18230</name>
</gene>
<dbReference type="SMART" id="SM00271">
    <property type="entry name" value="DnaJ"/>
    <property type="match status" value="1"/>
</dbReference>
<evidence type="ECO:0000256" key="2">
    <source>
        <dbReference type="SAM" id="Phobius"/>
    </source>
</evidence>
<feature type="transmembrane region" description="Helical" evidence="2">
    <location>
        <begin position="189"/>
        <end position="207"/>
    </location>
</feature>
<dbReference type="PANTHER" id="PTHR44360">
    <property type="entry name" value="DNAJ HOMOLOG SUBFAMILY B MEMBER 9"/>
    <property type="match status" value="1"/>
</dbReference>
<protein>
    <submittedName>
        <fullName evidence="4">DNAJ-like protein</fullName>
    </submittedName>
</protein>
<dbReference type="GO" id="GO:0051787">
    <property type="term" value="F:misfolded protein binding"/>
    <property type="evidence" value="ECO:0007669"/>
    <property type="project" value="TreeGrafter"/>
</dbReference>
<feature type="domain" description="J" evidence="3">
    <location>
        <begin position="60"/>
        <end position="124"/>
    </location>
</feature>
<dbReference type="EMBL" id="RCSS01000437">
    <property type="protein sequence ID" value="RVD91715.1"/>
    <property type="molecule type" value="Genomic_DNA"/>
</dbReference>
<accession>A0A437AKJ3</accession>
<dbReference type="Pfam" id="PF00226">
    <property type="entry name" value="DnaJ"/>
    <property type="match status" value="1"/>
</dbReference>
<keyword evidence="2" id="KW-0812">Transmembrane</keyword>
<dbReference type="GO" id="GO:0005783">
    <property type="term" value="C:endoplasmic reticulum"/>
    <property type="evidence" value="ECO:0007669"/>
    <property type="project" value="TreeGrafter"/>
</dbReference>
<name>A0A437AKJ3_9MICR</name>
<sequence length="208" mass="25776">MQNNPEKLIEQKKYFEYLKVITEKYKKDDSAENADKLRKAEKMYKSYEQYKEYTSKERKNFYQILDVEKNATQQEIKENYKKLVLKFHPDRSFIPETNDLFLKIQSAYSTLNNERSRKEYDDKLNSGFNTHFDQNIYNRNNVRFYTNEVFFQRDFSPFNFAEHQFEFYNNLYNLRRNAHRREINEQEKVKAYFFILIFVFFYILSYFA</sequence>
<evidence type="ECO:0000256" key="1">
    <source>
        <dbReference type="ARBA" id="ARBA00023186"/>
    </source>
</evidence>
<keyword evidence="1" id="KW-0143">Chaperone</keyword>